<reference evidence="2" key="1">
    <citation type="journal article" date="2022" name="bioRxiv">
        <title>Genomics of Preaxostyla Flagellates Illuminates Evolutionary Transitions and the Path Towards Mitochondrial Loss.</title>
        <authorList>
            <person name="Novak L.V.F."/>
            <person name="Treitli S.C."/>
            <person name="Pyrih J."/>
            <person name="Halakuc P."/>
            <person name="Pipaliya S.V."/>
            <person name="Vacek V."/>
            <person name="Brzon O."/>
            <person name="Soukal P."/>
            <person name="Eme L."/>
            <person name="Dacks J.B."/>
            <person name="Karnkowska A."/>
            <person name="Elias M."/>
            <person name="Hampl V."/>
        </authorList>
    </citation>
    <scope>NUCLEOTIDE SEQUENCE</scope>
    <source>
        <strain evidence="2">RCP-MX</strain>
    </source>
</reference>
<protein>
    <submittedName>
        <fullName evidence="2">Uncharacterized protein</fullName>
    </submittedName>
</protein>
<proteinExistence type="predicted"/>
<feature type="coiled-coil region" evidence="1">
    <location>
        <begin position="169"/>
        <end position="210"/>
    </location>
</feature>
<keyword evidence="3" id="KW-1185">Reference proteome</keyword>
<comment type="caution">
    <text evidence="2">The sequence shown here is derived from an EMBL/GenBank/DDBJ whole genome shotgun (WGS) entry which is preliminary data.</text>
</comment>
<evidence type="ECO:0000313" key="2">
    <source>
        <dbReference type="EMBL" id="KAJ4457633.1"/>
    </source>
</evidence>
<gene>
    <name evidence="2" type="ORF">PAPYR_6889</name>
</gene>
<dbReference type="EMBL" id="JAPMOS010000043">
    <property type="protein sequence ID" value="KAJ4457633.1"/>
    <property type="molecule type" value="Genomic_DNA"/>
</dbReference>
<evidence type="ECO:0000313" key="3">
    <source>
        <dbReference type="Proteomes" id="UP001141327"/>
    </source>
</evidence>
<name>A0ABQ8UEF5_9EUKA</name>
<evidence type="ECO:0000256" key="1">
    <source>
        <dbReference type="SAM" id="Coils"/>
    </source>
</evidence>
<organism evidence="2 3">
    <name type="scientific">Paratrimastix pyriformis</name>
    <dbReference type="NCBI Taxonomy" id="342808"/>
    <lineage>
        <taxon>Eukaryota</taxon>
        <taxon>Metamonada</taxon>
        <taxon>Preaxostyla</taxon>
        <taxon>Paratrimastigidae</taxon>
        <taxon>Paratrimastix</taxon>
    </lineage>
</organism>
<dbReference type="Proteomes" id="UP001141327">
    <property type="component" value="Unassembled WGS sequence"/>
</dbReference>
<keyword evidence="1" id="KW-0175">Coiled coil</keyword>
<sequence>MSIHSVLFPAKNLSNITTFLPKKPGGLSVTPGCKTINSFDASGNSHGAPRGPTASKAADCLTNACNLDYLTPFKDREDAWRRLSPLHVFEARPDSVHIDQWKETLTQKVGSCYQALARQREKLLRASQKVGENTVDTLGWMTLLAEDSQQERQKLTSIVDATKSLQTQVAEQRVRLDRSRQEAEQTRQQVDRLREQLRQLQLSHQGVMTECRARMAEIKHRISQTNTAISQTNMQMHQRLYMQQQQHYFQQQMMAIAAQQAAAAAAAAQMPMMIVTGPGGPSAAQQQATYGYMTPGQAGGGFLPVGQPGLTRSTTGYPTGREAEMGYPTPATPPPTMHHAASLPPMYPGTPHQPSHGYYPQSTYPSASPTPTGYGTPVGGYPPQAQQFQLETSFNFCSFEAHLLILLNVNKSEILRKPDFARILCIFSPAYVPIPRANTFIITSSLKRMRSQCADGSTRNSAQMSDTAVLFSEWHLGHRLGGTNGEVYKVSCPRIPGSFFAMKKSLRPFAAVDFRLESQRKLIGTRTIVQAYHLYDDALAAAMILEM</sequence>
<accession>A0ABQ8UEF5</accession>